<evidence type="ECO:0000313" key="2">
    <source>
        <dbReference type="EMBL" id="KAK6740808.1"/>
    </source>
</evidence>
<feature type="region of interest" description="Disordered" evidence="1">
    <location>
        <begin position="148"/>
        <end position="182"/>
    </location>
</feature>
<keyword evidence="3" id="KW-1185">Reference proteome</keyword>
<dbReference type="EMBL" id="JAVFWL010000003">
    <property type="protein sequence ID" value="KAK6740808.1"/>
    <property type="molecule type" value="Genomic_DNA"/>
</dbReference>
<evidence type="ECO:0000313" key="3">
    <source>
        <dbReference type="Proteomes" id="UP001303046"/>
    </source>
</evidence>
<sequence length="282" mass="32500">MALIQKNICCRQRTRKEVVYDDCELEDSLSQGDWHIEEDPTGLRYAAQRITNLCRLTLNEAQPQEQAGFRQGFSCLDHNQTVLRVVEVCREYRLPLLLTFVDHEKAFDSVETNAILSALVDHVVDATEERKDVGNDVKQIVKRDIDKDYSVDHNPTAGDKTEEDEDDPMRTKGNDDDNMIPEGDVRTRASVVVGGTCQKVDKKYNCAEEDVVPVFQINRRALSLHDEKRWQLREIFGKASSAFHSLTKYLWSTPNANKDKLRAYLPAIRPLMMDRIPLHRRR</sequence>
<protein>
    <recommendedName>
        <fullName evidence="4">Reverse transcriptase domain-containing protein</fullName>
    </recommendedName>
</protein>
<dbReference type="Proteomes" id="UP001303046">
    <property type="component" value="Unassembled WGS sequence"/>
</dbReference>
<evidence type="ECO:0000256" key="1">
    <source>
        <dbReference type="SAM" id="MobiDB-lite"/>
    </source>
</evidence>
<accession>A0ABR1CST6</accession>
<evidence type="ECO:0008006" key="4">
    <source>
        <dbReference type="Google" id="ProtNLM"/>
    </source>
</evidence>
<reference evidence="2 3" key="1">
    <citation type="submission" date="2023-08" db="EMBL/GenBank/DDBJ databases">
        <title>A Necator americanus chromosomal reference genome.</title>
        <authorList>
            <person name="Ilik V."/>
            <person name="Petrzelkova K.J."/>
            <person name="Pardy F."/>
            <person name="Fuh T."/>
            <person name="Niatou-Singa F.S."/>
            <person name="Gouil Q."/>
            <person name="Baker L."/>
            <person name="Ritchie M.E."/>
            <person name="Jex A.R."/>
            <person name="Gazzola D."/>
            <person name="Li H."/>
            <person name="Toshio Fujiwara R."/>
            <person name="Zhan B."/>
            <person name="Aroian R.V."/>
            <person name="Pafco B."/>
            <person name="Schwarz E.M."/>
        </authorList>
    </citation>
    <scope>NUCLEOTIDE SEQUENCE [LARGE SCALE GENOMIC DNA]</scope>
    <source>
        <strain evidence="2 3">Aroian</strain>
        <tissue evidence="2">Whole animal</tissue>
    </source>
</reference>
<proteinExistence type="predicted"/>
<comment type="caution">
    <text evidence="2">The sequence shown here is derived from an EMBL/GenBank/DDBJ whole genome shotgun (WGS) entry which is preliminary data.</text>
</comment>
<gene>
    <name evidence="2" type="primary">Necator_chrIII.g9717</name>
    <name evidence="2" type="ORF">RB195_008952</name>
</gene>
<name>A0ABR1CST6_NECAM</name>
<organism evidence="2 3">
    <name type="scientific">Necator americanus</name>
    <name type="common">Human hookworm</name>
    <dbReference type="NCBI Taxonomy" id="51031"/>
    <lineage>
        <taxon>Eukaryota</taxon>
        <taxon>Metazoa</taxon>
        <taxon>Ecdysozoa</taxon>
        <taxon>Nematoda</taxon>
        <taxon>Chromadorea</taxon>
        <taxon>Rhabditida</taxon>
        <taxon>Rhabditina</taxon>
        <taxon>Rhabditomorpha</taxon>
        <taxon>Strongyloidea</taxon>
        <taxon>Ancylostomatidae</taxon>
        <taxon>Bunostominae</taxon>
        <taxon>Necator</taxon>
    </lineage>
</organism>